<dbReference type="EMBL" id="JHEG02000058">
    <property type="protein sequence ID" value="KIE09397.1"/>
    <property type="molecule type" value="Genomic_DNA"/>
</dbReference>
<proteinExistence type="predicted"/>
<protein>
    <recommendedName>
        <fullName evidence="1">NACHT C-terminal Cysteine and Histidine-containing domain-containing protein</fullName>
    </recommendedName>
</protein>
<evidence type="ECO:0000259" key="1">
    <source>
        <dbReference type="Pfam" id="PF22730"/>
    </source>
</evidence>
<dbReference type="Gene3D" id="1.25.10.10">
    <property type="entry name" value="Leucine-rich Repeat Variant"/>
    <property type="match status" value="1"/>
</dbReference>
<dbReference type="InterPro" id="IPR054570">
    <property type="entry name" value="NCC-H_dom"/>
</dbReference>
<comment type="caution">
    <text evidence="2">The sequence shown here is derived from an EMBL/GenBank/DDBJ whole genome shotgun (WGS) entry which is preliminary data.</text>
</comment>
<reference evidence="2" key="1">
    <citation type="journal article" date="2015" name="Genome Announc.">
        <title>Draft Genome Sequence of Tolypothrix boutellei Strain VB521301.</title>
        <authorList>
            <person name="Chandrababunaidu M.M."/>
            <person name="Singh D."/>
            <person name="Sen D."/>
            <person name="Bhan S."/>
            <person name="Das S."/>
            <person name="Gupta A."/>
            <person name="Adhikary S.P."/>
            <person name="Tripathy S."/>
        </authorList>
    </citation>
    <scope>NUCLEOTIDE SEQUENCE</scope>
    <source>
        <strain evidence="2">VB521301</strain>
    </source>
</reference>
<organism evidence="2">
    <name type="scientific">Tolypothrix bouteillei VB521301</name>
    <dbReference type="NCBI Taxonomy" id="1479485"/>
    <lineage>
        <taxon>Bacteria</taxon>
        <taxon>Bacillati</taxon>
        <taxon>Cyanobacteriota</taxon>
        <taxon>Cyanophyceae</taxon>
        <taxon>Nostocales</taxon>
        <taxon>Tolypothrichaceae</taxon>
        <taxon>Tolypothrix</taxon>
    </lineage>
</organism>
<dbReference type="AlphaFoldDB" id="A0A0C1N459"/>
<accession>A0A0C1N459</accession>
<gene>
    <name evidence="2" type="ORF">DA73_0234205</name>
</gene>
<feature type="non-terminal residue" evidence="2">
    <location>
        <position position="1"/>
    </location>
</feature>
<feature type="domain" description="NACHT C-terminal Cysteine and Histidine-containing" evidence="1">
    <location>
        <begin position="156"/>
        <end position="183"/>
    </location>
</feature>
<name>A0A0C1N459_9CYAN</name>
<dbReference type="STRING" id="1479485.DA73_0234205"/>
<dbReference type="Pfam" id="PF22730">
    <property type="entry name" value="NCC-H"/>
    <property type="match status" value="1"/>
</dbReference>
<evidence type="ECO:0000313" key="2">
    <source>
        <dbReference type="EMBL" id="KIE09397.1"/>
    </source>
</evidence>
<sequence length="209" mass="24132">APENPIAVSTLEKIINTTTHDALRQQAEENLKVLRGKKEILHQEFGNLEDREALLHHNQIEQTSGNARVITSLVEGIALTTDEDSKRRRACRLAKIDPGNRIAFYALVNLVKNASSELVRKRTADNFKKILLDEQIPELISLLKNCFSDEVTENELEEFRHCYKLIWYCSEKMNYVEFFRIWHCISDRRAIGHNKDQSSRVGNDNPTNE</sequence>
<dbReference type="InterPro" id="IPR011989">
    <property type="entry name" value="ARM-like"/>
</dbReference>